<sequence length="289" mass="33322">MNHQLLKVITEVCGAHHPNTEPCFTIADFDFDLMFQRQNFLKPECPALKLYNSVFGGLYLGQHLLLKEKRQAEREELNGESLLEVWKASYPSQTRIDKSYIEICAKNLLHLKRNGFIHPLLCFKLNLEKHLNFACGVLQSLQYLKDICNFLPGLLARILVSLNDLEEGYKRTYFSNSARVNQLHLSYREAINEAESLARMNDIMAEFLSTTSRLQRILWMGGTDATLITAYNDFQTQQNELCKITPFCDYKYVVETLKTLLETITEVLNEAQRGGDIQISEDDLETPRD</sequence>
<keyword evidence="2" id="KW-1185">Reference proteome</keyword>
<accession>A0A1L0BCE9</accession>
<evidence type="ECO:0000313" key="2">
    <source>
        <dbReference type="Proteomes" id="UP000182334"/>
    </source>
</evidence>
<organism evidence="1 2">
    <name type="scientific">Sungouiella intermedia</name>
    <dbReference type="NCBI Taxonomy" id="45354"/>
    <lineage>
        <taxon>Eukaryota</taxon>
        <taxon>Fungi</taxon>
        <taxon>Dikarya</taxon>
        <taxon>Ascomycota</taxon>
        <taxon>Saccharomycotina</taxon>
        <taxon>Pichiomycetes</taxon>
        <taxon>Metschnikowiaceae</taxon>
        <taxon>Sungouiella</taxon>
    </lineage>
</organism>
<proteinExistence type="predicted"/>
<gene>
    <name evidence="1" type="ORF">SAMEA4029010_CIC11G00000001115</name>
</gene>
<dbReference type="AlphaFoldDB" id="A0A1L0BCE9"/>
<dbReference type="Proteomes" id="UP000182334">
    <property type="component" value="Chromosome I"/>
</dbReference>
<reference evidence="1 2" key="1">
    <citation type="submission" date="2016-10" db="EMBL/GenBank/DDBJ databases">
        <authorList>
            <person name="de Groot N.N."/>
        </authorList>
    </citation>
    <scope>NUCLEOTIDE SEQUENCE [LARGE SCALE GENOMIC DNA]</scope>
    <source>
        <strain evidence="1 2">CBS 141442</strain>
    </source>
</reference>
<protein>
    <submittedName>
        <fullName evidence="1">CIC11C00000001115</fullName>
    </submittedName>
</protein>
<dbReference type="EMBL" id="LT635756">
    <property type="protein sequence ID" value="SGZ47515.1"/>
    <property type="molecule type" value="Genomic_DNA"/>
</dbReference>
<name>A0A1L0BCE9_9ASCO</name>
<evidence type="ECO:0000313" key="1">
    <source>
        <dbReference type="EMBL" id="SGZ47515.1"/>
    </source>
</evidence>